<gene>
    <name evidence="1" type="ORF">UFOVP415_24</name>
</gene>
<protein>
    <submittedName>
        <fullName evidence="1">Uncharacterized protein</fullName>
    </submittedName>
</protein>
<organism evidence="1">
    <name type="scientific">uncultured Caudovirales phage</name>
    <dbReference type="NCBI Taxonomy" id="2100421"/>
    <lineage>
        <taxon>Viruses</taxon>
        <taxon>Duplodnaviria</taxon>
        <taxon>Heunggongvirae</taxon>
        <taxon>Uroviricota</taxon>
        <taxon>Caudoviricetes</taxon>
        <taxon>Peduoviridae</taxon>
        <taxon>Maltschvirus</taxon>
        <taxon>Maltschvirus maltsch</taxon>
    </lineage>
</organism>
<evidence type="ECO:0000313" key="1">
    <source>
        <dbReference type="EMBL" id="CAB4141564.1"/>
    </source>
</evidence>
<name>A0A6J5M452_9CAUD</name>
<dbReference type="EMBL" id="LR796390">
    <property type="protein sequence ID" value="CAB4141564.1"/>
    <property type="molecule type" value="Genomic_DNA"/>
</dbReference>
<accession>A0A6J5M452</accession>
<proteinExistence type="predicted"/>
<reference evidence="1" key="1">
    <citation type="submission" date="2020-04" db="EMBL/GenBank/DDBJ databases">
        <authorList>
            <person name="Chiriac C."/>
            <person name="Salcher M."/>
            <person name="Ghai R."/>
            <person name="Kavagutti S V."/>
        </authorList>
    </citation>
    <scope>NUCLEOTIDE SEQUENCE</scope>
</reference>
<sequence>MTASQARQFYIEQTKLGKSHRQIGKLIKSSCEIRDSLLSEGVIVLAETKYDLKSKRTQSFYKMADKKKSNSLTWEDGTPKSRGNAFDITSAKGLFSKAEKAAAVNKGKPNNYNTTVQIIAYSRA</sequence>